<accession>A0AAP3AP16</accession>
<proteinExistence type="predicted"/>
<sequence length="1659" mass="185671">MKNSIKNTLRIGAIILGSVVIILSILVFSLNIPVVQNFVKDRVVSYVETKIKTPISLKRVYISFPNKLGLEELYLEEKNKDTLLHINKLDVGLDIFQLLQNKADFTSIELDGLRANVKRDEQGRFNFDYILDAFASNKDEEKQDSKPFILSLNKIKLQHVNVNFNDFQQGNHLKIEFNNFETKVKDFNLKENIYALNGLTADGLKLRLKQEVLNEAIKETAKTIDSLSAKKPMQIKLDFLRFTNFDVDYADNTTQSYFKVLFKELSGDFNNIDLPENKYDIDQIKLLGAKINVDLKSSSQNKSLQDELPENPAKVKSKTPNVKLNLFALDDVMLSYNDNSKKHQQGFDANHLNFKKLNVNIRDFRMLNEELIGSVKKVELYEKSGLAVKNFKTDFAYKKNIAYLKNLLLETNNSILRDEAVITYNSPQQLSSNIGSAGLAINLRNSKIGFSDLYLFAPDLKKNEILKQYPKSVLNIDASLRGKVNDLNINTLHISGLGSTILDISGQIKNVTNPNLLNYNIAINELKTTKKDIQNLAPRNSIPSNIELPQTISLKGTARGSTSSVLSHLKINTSLGDLRLDAYANLKPKNGEKYTILAETEQLVLGKLLRNKDLGIFSGEIKANGVGFNPKTAQTSINGNIKKFDFKGYRYTGVNLKGSLMTGRLTAHIMSKDPNANLDLKLAGNLNKTSNIKLNGNIELLNPYKLNLYKEPLALSGKIDSDFSNINPDFLNGYILLENFKITHKDQTLPLQEIKLEALSTPNENKINLKSQVIDASIQGKYKLTQISDILLKTLNNYYEFNPKSNYKKSLEPNQHFTLNAKVKDDNLLRIFVPDLKYFDGGDITGVFDSNQQKIEFQADFPIVEYAAYKLSGLSLNINNSQEELRYRLGLTEVTNENLALHQLDLNGTINNNNIGINFSTKDSKGTEQYALAGIFRNEKNINKFSFIPQGLMLNYDKWQVEEQNVIGFGKEGIFADNFNLTKGNSSILLQSQEQKLGSPLNISISNFKVEDITEMVKKDSLIASGSVNGNALVSTFKPNLKVDADLNISNLKLKGNRVGNLDIKANTKVIDLIDTKIALTGEGNDVQSEGNYHLKKGDLGFILNLNNLPTKTLEAFALGNIKNGEGYFSGKLNINGTAQKPQIRGGIKFNNVGLEIAKTGTVFKNIEDEIRFSGQNIVFEQFKLRDTENNSLLINGDIQTEYFKKYAFNLDVNAKDFKLVNSEKDNDKMMYGVLSLDTNLRIRGNLDLPKVDGTLSVTDATDFTFILPQSTPTKQDREGIVEFVDKAKFGLAKNEIADTLSPKNQLKGMDISVNIDIDKNAKMSLVIDKANGDFVKLQGQAQLTGGVSPSGRTTLVGVYEVHSGAYEMSVNMLRRKFEIKKGSTITWNGEPTEADMNITAIYTTETAPLDLVQQQLAGLSPRELNQYKQRIPFNTHLIMKGELMKPEISFDITTEDKNAAVSSTVILNTEQRLAQLRQETSELNKQVFALLLLNRFIGENPFETSSGISAESMAKQSVSRILSQSLNDLAGDLIAGVELNFDLESSDDYSTGERTSRTDLNVALSKKLLNDRLKVSLGSNFGLEGATRLGEQASNIAGDIMVDYMLSKDGRYLLRTYRKNQYQVALQGQVIETGLGFVITLDYNDLREILKKKKNKKQ</sequence>
<evidence type="ECO:0000313" key="8">
    <source>
        <dbReference type="Proteomes" id="UP001207440"/>
    </source>
</evidence>
<dbReference type="GO" id="GO:0005886">
    <property type="term" value="C:plasma membrane"/>
    <property type="evidence" value="ECO:0007669"/>
    <property type="project" value="InterPro"/>
</dbReference>
<dbReference type="InterPro" id="IPR008023">
    <property type="entry name" value="DUF748"/>
</dbReference>
<evidence type="ECO:0000256" key="5">
    <source>
        <dbReference type="SAM" id="Phobius"/>
    </source>
</evidence>
<reference evidence="7" key="1">
    <citation type="submission" date="2022-10" db="EMBL/GenBank/DDBJ databases">
        <title>Sifting through the core-genome to identify putative cross-protective antigens against Riemerella anatipestifer.</title>
        <authorList>
            <person name="Zheng X."/>
            <person name="Zhang W."/>
        </authorList>
    </citation>
    <scope>NUCLEOTIDE SEQUENCE</scope>
    <source>
        <strain evidence="7">ZWRA178</strain>
    </source>
</reference>
<keyword evidence="3 5" id="KW-1133">Transmembrane helix</keyword>
<dbReference type="InterPro" id="IPR052894">
    <property type="entry name" value="AsmA-related"/>
</dbReference>
<dbReference type="EMBL" id="JAOZYT010000003">
    <property type="protein sequence ID" value="MCW0522884.1"/>
    <property type="molecule type" value="Genomic_DNA"/>
</dbReference>
<dbReference type="Proteomes" id="UP001207440">
    <property type="component" value="Unassembled WGS sequence"/>
</dbReference>
<evidence type="ECO:0000256" key="1">
    <source>
        <dbReference type="ARBA" id="ARBA00004167"/>
    </source>
</evidence>
<feature type="domain" description="Translocation and assembly module TamB C-terminal" evidence="6">
    <location>
        <begin position="1183"/>
        <end position="1627"/>
    </location>
</feature>
<dbReference type="Pfam" id="PF05359">
    <property type="entry name" value="DUF748"/>
    <property type="match status" value="1"/>
</dbReference>
<name>A0AAP3AP16_RIEAN</name>
<dbReference type="PANTHER" id="PTHR30441">
    <property type="entry name" value="DUF748 DOMAIN-CONTAINING PROTEIN"/>
    <property type="match status" value="1"/>
</dbReference>
<dbReference type="GO" id="GO:0090313">
    <property type="term" value="P:regulation of protein targeting to membrane"/>
    <property type="evidence" value="ECO:0007669"/>
    <property type="project" value="TreeGrafter"/>
</dbReference>
<dbReference type="InterPro" id="IPR007452">
    <property type="entry name" value="TamB_C"/>
</dbReference>
<evidence type="ECO:0000259" key="6">
    <source>
        <dbReference type="Pfam" id="PF04357"/>
    </source>
</evidence>
<comment type="caution">
    <text evidence="7">The sequence shown here is derived from an EMBL/GenBank/DDBJ whole genome shotgun (WGS) entry which is preliminary data.</text>
</comment>
<dbReference type="Pfam" id="PF04357">
    <property type="entry name" value="TamB"/>
    <property type="match status" value="1"/>
</dbReference>
<dbReference type="GO" id="GO:0009306">
    <property type="term" value="P:protein secretion"/>
    <property type="evidence" value="ECO:0007669"/>
    <property type="project" value="InterPro"/>
</dbReference>
<comment type="subcellular location">
    <subcellularLocation>
        <location evidence="1">Membrane</location>
        <topology evidence="1">Single-pass membrane protein</topology>
    </subcellularLocation>
</comment>
<evidence type="ECO:0000256" key="4">
    <source>
        <dbReference type="ARBA" id="ARBA00023136"/>
    </source>
</evidence>
<protein>
    <submittedName>
        <fullName evidence="7">Translocation/assembly module TamB</fullName>
    </submittedName>
</protein>
<dbReference type="RefSeq" id="WP_064969346.1">
    <property type="nucleotide sequence ID" value="NZ_CP029760.1"/>
</dbReference>
<dbReference type="PANTHER" id="PTHR30441:SF8">
    <property type="entry name" value="DUF748 DOMAIN-CONTAINING PROTEIN"/>
    <property type="match status" value="1"/>
</dbReference>
<evidence type="ECO:0000256" key="2">
    <source>
        <dbReference type="ARBA" id="ARBA00022692"/>
    </source>
</evidence>
<feature type="transmembrane region" description="Helical" evidence="5">
    <location>
        <begin position="12"/>
        <end position="32"/>
    </location>
</feature>
<gene>
    <name evidence="7" type="ORF">OKE68_00930</name>
</gene>
<evidence type="ECO:0000256" key="3">
    <source>
        <dbReference type="ARBA" id="ARBA00022989"/>
    </source>
</evidence>
<evidence type="ECO:0000313" key="7">
    <source>
        <dbReference type="EMBL" id="MCW0522884.1"/>
    </source>
</evidence>
<organism evidence="7 8">
    <name type="scientific">Riemerella anatipestifer</name>
    <name type="common">Moraxella anatipestifer</name>
    <dbReference type="NCBI Taxonomy" id="34085"/>
    <lineage>
        <taxon>Bacteria</taxon>
        <taxon>Pseudomonadati</taxon>
        <taxon>Bacteroidota</taxon>
        <taxon>Flavobacteriia</taxon>
        <taxon>Flavobacteriales</taxon>
        <taxon>Weeksellaceae</taxon>
        <taxon>Riemerella</taxon>
    </lineage>
</organism>
<keyword evidence="4 5" id="KW-0472">Membrane</keyword>
<keyword evidence="2 5" id="KW-0812">Transmembrane</keyword>